<dbReference type="STRING" id="1249481.D641_0103530"/>
<proteinExistence type="inferred from homology"/>
<dbReference type="PANTHER" id="PTHR22777">
    <property type="entry name" value="HEMOLYSIN-RELATED"/>
    <property type="match status" value="1"/>
</dbReference>
<evidence type="ECO:0000256" key="8">
    <source>
        <dbReference type="ARBA" id="ARBA00023136"/>
    </source>
</evidence>
<evidence type="ECO:0000313" key="14">
    <source>
        <dbReference type="Proteomes" id="UP000019754"/>
    </source>
</evidence>
<comment type="similarity">
    <text evidence="2">Belongs to the UPF0053 family.</text>
</comment>
<dbReference type="Gene3D" id="3.10.580.10">
    <property type="entry name" value="CBS-domain"/>
    <property type="match status" value="1"/>
</dbReference>
<dbReference type="HOGENOM" id="CLU_015237_4_2_11"/>
<feature type="region of interest" description="Disordered" evidence="10">
    <location>
        <begin position="415"/>
        <end position="455"/>
    </location>
</feature>
<evidence type="ECO:0000256" key="4">
    <source>
        <dbReference type="ARBA" id="ARBA00022692"/>
    </source>
</evidence>
<dbReference type="InterPro" id="IPR005170">
    <property type="entry name" value="Transptr-assoc_dom"/>
</dbReference>
<dbReference type="SMART" id="SM00116">
    <property type="entry name" value="CBS"/>
    <property type="match status" value="2"/>
</dbReference>
<evidence type="ECO:0000256" key="11">
    <source>
        <dbReference type="SAM" id="Phobius"/>
    </source>
</evidence>
<reference evidence="13 14" key="1">
    <citation type="journal article" date="2013" name="Genome Announc.">
        <title>Draft genome sequence of an Actinobacterium, Brachybacterium muris strain UCD-AY4.</title>
        <authorList>
            <person name="Lo J.R."/>
            <person name="Lang J.M."/>
            <person name="Darling A.E."/>
            <person name="Eisen J.A."/>
            <person name="Coil D.A."/>
        </authorList>
    </citation>
    <scope>NUCLEOTIDE SEQUENCE [LARGE SCALE GENOMIC DNA]</scope>
    <source>
        <strain evidence="13 14">UCD-AY4</strain>
    </source>
</reference>
<comment type="caution">
    <text evidence="13">The sequence shown here is derived from an EMBL/GenBank/DDBJ whole genome shotgun (WGS) entry which is preliminary data.</text>
</comment>
<dbReference type="PANTHER" id="PTHR22777:SF32">
    <property type="entry name" value="UPF0053 INNER MEMBRANE PROTEIN YFJD"/>
    <property type="match status" value="1"/>
</dbReference>
<feature type="compositionally biased region" description="Basic and acidic residues" evidence="10">
    <location>
        <begin position="441"/>
        <end position="455"/>
    </location>
</feature>
<dbReference type="SUPFAM" id="SSF54631">
    <property type="entry name" value="CBS-domain pair"/>
    <property type="match status" value="1"/>
</dbReference>
<dbReference type="CDD" id="cd04590">
    <property type="entry name" value="CBS_pair_CorC_HlyC_assoc"/>
    <property type="match status" value="1"/>
</dbReference>
<dbReference type="SMART" id="SM01091">
    <property type="entry name" value="CorC_HlyC"/>
    <property type="match status" value="1"/>
</dbReference>
<dbReference type="Proteomes" id="UP000019754">
    <property type="component" value="Unassembled WGS sequence"/>
</dbReference>
<dbReference type="InterPro" id="IPR000644">
    <property type="entry name" value="CBS_dom"/>
</dbReference>
<dbReference type="SUPFAM" id="SSF56176">
    <property type="entry name" value="FAD-binding/transporter-associated domain-like"/>
    <property type="match status" value="1"/>
</dbReference>
<dbReference type="InterPro" id="IPR002550">
    <property type="entry name" value="CNNM"/>
</dbReference>
<gene>
    <name evidence="13" type="ORF">D641_0103530</name>
</gene>
<evidence type="ECO:0000256" key="7">
    <source>
        <dbReference type="ARBA" id="ARBA00023122"/>
    </source>
</evidence>
<comment type="subcellular location">
    <subcellularLocation>
        <location evidence="1">Cell membrane</location>
        <topology evidence="1">Multi-pass membrane protein</topology>
    </subcellularLocation>
</comment>
<evidence type="ECO:0000256" key="6">
    <source>
        <dbReference type="ARBA" id="ARBA00022989"/>
    </source>
</evidence>
<dbReference type="InterPro" id="IPR044751">
    <property type="entry name" value="Ion_transp-like_CBS"/>
</dbReference>
<keyword evidence="3" id="KW-1003">Cell membrane</keyword>
<dbReference type="InterPro" id="IPR036318">
    <property type="entry name" value="FAD-bd_PCMH-like_sf"/>
</dbReference>
<dbReference type="GO" id="GO:0050660">
    <property type="term" value="F:flavin adenine dinucleotide binding"/>
    <property type="evidence" value="ECO:0007669"/>
    <property type="project" value="InterPro"/>
</dbReference>
<dbReference type="Pfam" id="PF01595">
    <property type="entry name" value="CNNM"/>
    <property type="match status" value="1"/>
</dbReference>
<sequence length="455" mass="49440">MTLAAGILIPVAVLGLVIGAVLTAADSALAATTRSALERALEDRPDRVRRRVLHQHADSHRTLAAVSLGRILAEAVMAVAITSLVFLWLDGWVLPVLVSLAIASVMLFIGLSVSPRTIGRRRPESVLISTASLVSAVRTLLWPPASALIALSSIFTPGATEEDGPYGVDPELRSSVDRALEKQHLEVAEHDMIQGVFDLRDTIVRELMVPRTDMVAIPAGSTAEQAMRLFVRSGFSRIPVVGENVDDLLGMLYVKDVMRAMHSPWDPRPDRPVEEIARRAHFVPEFVSADVVLRQMQTSRVHIAIVVDEYGGVSGIVTIEDVVEEIVGEIADEHDRTEQKIEDLGEDTYRVPAREGVSEVGELFGLEIDDEDVDSIGGLLGKAIGRVPIVGSRGTIHGLQLEAERTTGRRKRLSTLLVSRATGPSTDDDPDAPHTPIADAARSDRPTRQEDPREQ</sequence>
<dbReference type="PROSITE" id="PS51371">
    <property type="entry name" value="CBS"/>
    <property type="match status" value="2"/>
</dbReference>
<feature type="domain" description="CBS" evidence="12">
    <location>
        <begin position="208"/>
        <end position="267"/>
    </location>
</feature>
<evidence type="ECO:0000256" key="5">
    <source>
        <dbReference type="ARBA" id="ARBA00022737"/>
    </source>
</evidence>
<dbReference type="AlphaFoldDB" id="A0A022L027"/>
<dbReference type="Pfam" id="PF00571">
    <property type="entry name" value="CBS"/>
    <property type="match status" value="2"/>
</dbReference>
<evidence type="ECO:0000256" key="10">
    <source>
        <dbReference type="SAM" id="MobiDB-lite"/>
    </source>
</evidence>
<feature type="domain" description="CBS" evidence="12">
    <location>
        <begin position="276"/>
        <end position="333"/>
    </location>
</feature>
<feature type="transmembrane region" description="Helical" evidence="11">
    <location>
        <begin position="92"/>
        <end position="113"/>
    </location>
</feature>
<dbReference type="Pfam" id="PF03471">
    <property type="entry name" value="CorC_HlyC"/>
    <property type="match status" value="1"/>
</dbReference>
<keyword evidence="4 11" id="KW-0812">Transmembrane</keyword>
<evidence type="ECO:0000256" key="2">
    <source>
        <dbReference type="ARBA" id="ARBA00006337"/>
    </source>
</evidence>
<dbReference type="InterPro" id="IPR016169">
    <property type="entry name" value="FAD-bd_PCMH_sub2"/>
</dbReference>
<dbReference type="Gene3D" id="3.30.465.10">
    <property type="match status" value="1"/>
</dbReference>
<protein>
    <recommendedName>
        <fullName evidence="12">CBS domain-containing protein</fullName>
    </recommendedName>
</protein>
<evidence type="ECO:0000256" key="1">
    <source>
        <dbReference type="ARBA" id="ARBA00004651"/>
    </source>
</evidence>
<evidence type="ECO:0000259" key="12">
    <source>
        <dbReference type="PROSITE" id="PS51371"/>
    </source>
</evidence>
<dbReference type="InterPro" id="IPR046342">
    <property type="entry name" value="CBS_dom_sf"/>
</dbReference>
<dbReference type="EMBL" id="AORC01000004">
    <property type="protein sequence ID" value="EYT50358.1"/>
    <property type="molecule type" value="Genomic_DNA"/>
</dbReference>
<keyword evidence="7 9" id="KW-0129">CBS domain</keyword>
<organism evidence="13 14">
    <name type="scientific">Brachybacterium muris UCD-AY4</name>
    <dbReference type="NCBI Taxonomy" id="1249481"/>
    <lineage>
        <taxon>Bacteria</taxon>
        <taxon>Bacillati</taxon>
        <taxon>Actinomycetota</taxon>
        <taxon>Actinomycetes</taxon>
        <taxon>Micrococcales</taxon>
        <taxon>Dermabacteraceae</taxon>
        <taxon>Brachybacterium</taxon>
    </lineage>
</organism>
<evidence type="ECO:0000256" key="3">
    <source>
        <dbReference type="ARBA" id="ARBA00022475"/>
    </source>
</evidence>
<keyword evidence="5" id="KW-0677">Repeat</keyword>
<dbReference type="FunFam" id="3.10.580.10:FF:000002">
    <property type="entry name" value="Magnesium/cobalt efflux protein CorC"/>
    <property type="match status" value="1"/>
</dbReference>
<evidence type="ECO:0000256" key="9">
    <source>
        <dbReference type="PROSITE-ProRule" id="PRU00703"/>
    </source>
</evidence>
<name>A0A022L027_9MICO</name>
<dbReference type="RefSeq" id="WP_017822423.1">
    <property type="nucleotide sequence ID" value="NZ_AORC01000004.1"/>
</dbReference>
<evidence type="ECO:0000313" key="13">
    <source>
        <dbReference type="EMBL" id="EYT50358.1"/>
    </source>
</evidence>
<accession>A0A022L027</accession>
<keyword evidence="8 11" id="KW-0472">Membrane</keyword>
<keyword evidence="6 11" id="KW-1133">Transmembrane helix</keyword>
<dbReference type="OrthoDB" id="110231at2"/>
<dbReference type="GO" id="GO:0005886">
    <property type="term" value="C:plasma membrane"/>
    <property type="evidence" value="ECO:0007669"/>
    <property type="project" value="UniProtKB-SubCell"/>
</dbReference>
<keyword evidence="14" id="KW-1185">Reference proteome</keyword>